<proteinExistence type="predicted"/>
<gene>
    <name evidence="1" type="ORF">WMY93_004072</name>
</gene>
<dbReference type="EMBL" id="JBBPFD010000003">
    <property type="protein sequence ID" value="KAK7933176.1"/>
    <property type="molecule type" value="Genomic_DNA"/>
</dbReference>
<comment type="caution">
    <text evidence="1">The sequence shown here is derived from an EMBL/GenBank/DDBJ whole genome shotgun (WGS) entry which is preliminary data.</text>
</comment>
<dbReference type="AlphaFoldDB" id="A0AAW0PY69"/>
<sequence>MHFSPFTKLYLLAVPRRRKRANEPIFPGSAVKECLQSWRLRLEGPHSHVGLRIYFQRKENYSERLNGDMQTDCSLHVLRFTLPKQLCVSFHHVLGMLIRFVSPLASRRTSEHQKSRGAPFIPNPQPRFTSSGRDCLTSLAASRWHARCGAEEWEE</sequence>
<dbReference type="Proteomes" id="UP001460270">
    <property type="component" value="Unassembled WGS sequence"/>
</dbReference>
<name>A0AAW0PY69_9GOBI</name>
<accession>A0AAW0PY69</accession>
<evidence type="ECO:0000313" key="2">
    <source>
        <dbReference type="Proteomes" id="UP001460270"/>
    </source>
</evidence>
<organism evidence="1 2">
    <name type="scientific">Mugilogobius chulae</name>
    <name type="common">yellowstripe goby</name>
    <dbReference type="NCBI Taxonomy" id="88201"/>
    <lineage>
        <taxon>Eukaryota</taxon>
        <taxon>Metazoa</taxon>
        <taxon>Chordata</taxon>
        <taxon>Craniata</taxon>
        <taxon>Vertebrata</taxon>
        <taxon>Euteleostomi</taxon>
        <taxon>Actinopterygii</taxon>
        <taxon>Neopterygii</taxon>
        <taxon>Teleostei</taxon>
        <taxon>Neoteleostei</taxon>
        <taxon>Acanthomorphata</taxon>
        <taxon>Gobiaria</taxon>
        <taxon>Gobiiformes</taxon>
        <taxon>Gobioidei</taxon>
        <taxon>Gobiidae</taxon>
        <taxon>Gobionellinae</taxon>
        <taxon>Mugilogobius</taxon>
    </lineage>
</organism>
<reference evidence="2" key="1">
    <citation type="submission" date="2024-04" db="EMBL/GenBank/DDBJ databases">
        <title>Salinicola lusitanus LLJ914,a marine bacterium isolated from the Okinawa Trough.</title>
        <authorList>
            <person name="Li J."/>
        </authorList>
    </citation>
    <scope>NUCLEOTIDE SEQUENCE [LARGE SCALE GENOMIC DNA]</scope>
</reference>
<evidence type="ECO:0000313" key="1">
    <source>
        <dbReference type="EMBL" id="KAK7933176.1"/>
    </source>
</evidence>
<protein>
    <submittedName>
        <fullName evidence="1">Uncharacterized protein</fullName>
    </submittedName>
</protein>
<keyword evidence="2" id="KW-1185">Reference proteome</keyword>